<comment type="caution">
    <text evidence="2">The sequence shown here is derived from an EMBL/GenBank/DDBJ whole genome shotgun (WGS) entry which is preliminary data.</text>
</comment>
<evidence type="ECO:0000256" key="1">
    <source>
        <dbReference type="SAM" id="MobiDB-lite"/>
    </source>
</evidence>
<proteinExistence type="predicted"/>
<reference evidence="2" key="1">
    <citation type="submission" date="2021-01" db="EMBL/GenBank/DDBJ databases">
        <authorList>
            <consortium name="Genoscope - CEA"/>
            <person name="William W."/>
        </authorList>
    </citation>
    <scope>NUCLEOTIDE SEQUENCE</scope>
</reference>
<evidence type="ECO:0000313" key="2">
    <source>
        <dbReference type="EMBL" id="CAD8096497.1"/>
    </source>
</evidence>
<protein>
    <submittedName>
        <fullName evidence="2">Uncharacterized protein</fullName>
    </submittedName>
</protein>
<name>A0A8S1NTB0_PARPR</name>
<organism evidence="2 3">
    <name type="scientific">Paramecium primaurelia</name>
    <dbReference type="NCBI Taxonomy" id="5886"/>
    <lineage>
        <taxon>Eukaryota</taxon>
        <taxon>Sar</taxon>
        <taxon>Alveolata</taxon>
        <taxon>Ciliophora</taxon>
        <taxon>Intramacronucleata</taxon>
        <taxon>Oligohymenophorea</taxon>
        <taxon>Peniculida</taxon>
        <taxon>Parameciidae</taxon>
        <taxon>Paramecium</taxon>
    </lineage>
</organism>
<dbReference type="AlphaFoldDB" id="A0A8S1NTB0"/>
<feature type="region of interest" description="Disordered" evidence="1">
    <location>
        <begin position="1"/>
        <end position="20"/>
    </location>
</feature>
<dbReference type="Proteomes" id="UP000688137">
    <property type="component" value="Unassembled WGS sequence"/>
</dbReference>
<dbReference type="EMBL" id="CAJJDM010000104">
    <property type="protein sequence ID" value="CAD8096497.1"/>
    <property type="molecule type" value="Genomic_DNA"/>
</dbReference>
<evidence type="ECO:0000313" key="3">
    <source>
        <dbReference type="Proteomes" id="UP000688137"/>
    </source>
</evidence>
<gene>
    <name evidence="2" type="ORF">PPRIM_AZ9-3.1.T1010122</name>
</gene>
<keyword evidence="3" id="KW-1185">Reference proteome</keyword>
<accession>A0A8S1NTB0</accession>
<sequence>MQNSIEDQERSNNENAICYEDNHEGPTHLCQEKDNKFQSGEQSLYYSDNFQQIKYFDENELEQQLNFDQCVNVNQNIQSYNDQSEASQEDNGCNSIFGRDSYQYPESVIQEDLQKVIQTKVYTKIPGETKNLPKCFARRLKEFILSSVENTDDPELKNTQNDPDVKSFLKLKPELISKSKLDIFIKSDIGSIFCKEFFGSCQWNYGITKEGKTNVDPYFRYNIQYFWKSVKKIRPN</sequence>